<feature type="transmembrane region" description="Helical" evidence="1">
    <location>
        <begin position="275"/>
        <end position="294"/>
    </location>
</feature>
<keyword evidence="3" id="KW-1185">Reference proteome</keyword>
<feature type="transmembrane region" description="Helical" evidence="1">
    <location>
        <begin position="15"/>
        <end position="36"/>
    </location>
</feature>
<feature type="transmembrane region" description="Helical" evidence="1">
    <location>
        <begin position="220"/>
        <end position="242"/>
    </location>
</feature>
<sequence>MMQQDSSPKAAPQTWMFGLLLLLIPFGLFALAPIWLTNPQGDWDVWMYYGYFHHLFQFSDHYIWPGNAYIGTRLAYFLPGHFLYLISGDNYYKLTFNIGVCYTAIILSFYYVVRTYMPLRVAVSVSLLLATDFYFLRSIGWDYVDKGVLTYEMLTLACLTAARNESRRSLMTVAAGFFATCMIFVHLASAIVFPLLFIYSGFVVQNARSLRDWGKHLLRVVICGTIGALIAQALFGTLMVVLHGGDFFFIMKQIGVVQANVSGWNAQLAALVARGYWITVPLAALVGAAVGLAAKRFRGTTSRFETFWLWAVVGLYGVMFTGEVTGKLWLLSRDGMHSTILAPFSMIAFGILLFRSQFRGMVAMTLVVFGSAFLVRVWIGDGAGLSRYVSLSMPTLGILMGLLLAASFAISKVRATIAAMVLIGLLSAFNPGHFADDRAVRAVHARIVEVSNGKLPSLFYDRADPQLYFIWSVLASFTDRALVTSRETYPTLRDGLTKGDIAVIAGSNGPSEDEARATLLKYARAVRTVATFENGGVRFHVFEVEEAQ</sequence>
<reference evidence="2" key="1">
    <citation type="journal article" date="2014" name="Int. J. Syst. Evol. Microbiol.">
        <title>Complete genome sequence of Corynebacterium casei LMG S-19264T (=DSM 44701T), isolated from a smear-ripened cheese.</title>
        <authorList>
            <consortium name="US DOE Joint Genome Institute (JGI-PGF)"/>
            <person name="Walter F."/>
            <person name="Albersmeier A."/>
            <person name="Kalinowski J."/>
            <person name="Ruckert C."/>
        </authorList>
    </citation>
    <scope>NUCLEOTIDE SEQUENCE</scope>
    <source>
        <strain evidence="2">CCM 7897</strain>
    </source>
</reference>
<dbReference type="EMBL" id="BMCT01000003">
    <property type="protein sequence ID" value="GGF63736.1"/>
    <property type="molecule type" value="Genomic_DNA"/>
</dbReference>
<keyword evidence="1" id="KW-0812">Transmembrane</keyword>
<feature type="transmembrane region" description="Helical" evidence="1">
    <location>
        <begin position="336"/>
        <end position="354"/>
    </location>
</feature>
<comment type="caution">
    <text evidence="2">The sequence shown here is derived from an EMBL/GenBank/DDBJ whole genome shotgun (WGS) entry which is preliminary data.</text>
</comment>
<feature type="transmembrane region" description="Helical" evidence="1">
    <location>
        <begin position="174"/>
        <end position="199"/>
    </location>
</feature>
<feature type="transmembrane region" description="Helical" evidence="1">
    <location>
        <begin position="119"/>
        <end position="136"/>
    </location>
</feature>
<protein>
    <submittedName>
        <fullName evidence="2">Uncharacterized protein</fullName>
    </submittedName>
</protein>
<feature type="transmembrane region" description="Helical" evidence="1">
    <location>
        <begin position="391"/>
        <end position="410"/>
    </location>
</feature>
<feature type="transmembrane region" description="Helical" evidence="1">
    <location>
        <begin position="68"/>
        <end position="87"/>
    </location>
</feature>
<gene>
    <name evidence="2" type="ORF">GCM10007301_24410</name>
</gene>
<dbReference type="AlphaFoldDB" id="A0A917FBN2"/>
<accession>A0A917FBN2</accession>
<feature type="transmembrane region" description="Helical" evidence="1">
    <location>
        <begin position="306"/>
        <end position="330"/>
    </location>
</feature>
<organism evidence="2 3">
    <name type="scientific">Azorhizobium oxalatiphilum</name>
    <dbReference type="NCBI Taxonomy" id="980631"/>
    <lineage>
        <taxon>Bacteria</taxon>
        <taxon>Pseudomonadati</taxon>
        <taxon>Pseudomonadota</taxon>
        <taxon>Alphaproteobacteria</taxon>
        <taxon>Hyphomicrobiales</taxon>
        <taxon>Xanthobacteraceae</taxon>
        <taxon>Azorhizobium</taxon>
    </lineage>
</organism>
<keyword evidence="1" id="KW-1133">Transmembrane helix</keyword>
<evidence type="ECO:0000313" key="3">
    <source>
        <dbReference type="Proteomes" id="UP000606044"/>
    </source>
</evidence>
<proteinExistence type="predicted"/>
<name>A0A917FBN2_9HYPH</name>
<evidence type="ECO:0000256" key="1">
    <source>
        <dbReference type="SAM" id="Phobius"/>
    </source>
</evidence>
<dbReference type="Proteomes" id="UP000606044">
    <property type="component" value="Unassembled WGS sequence"/>
</dbReference>
<feature type="transmembrane region" description="Helical" evidence="1">
    <location>
        <begin position="361"/>
        <end position="379"/>
    </location>
</feature>
<feature type="transmembrane region" description="Helical" evidence="1">
    <location>
        <begin position="94"/>
        <end position="113"/>
    </location>
</feature>
<keyword evidence="1" id="KW-0472">Membrane</keyword>
<evidence type="ECO:0000313" key="2">
    <source>
        <dbReference type="EMBL" id="GGF63736.1"/>
    </source>
</evidence>
<reference evidence="2" key="2">
    <citation type="submission" date="2020-09" db="EMBL/GenBank/DDBJ databases">
        <authorList>
            <person name="Sun Q."/>
            <person name="Sedlacek I."/>
        </authorList>
    </citation>
    <scope>NUCLEOTIDE SEQUENCE</scope>
    <source>
        <strain evidence="2">CCM 7897</strain>
    </source>
</reference>